<dbReference type="Pfam" id="PF01522">
    <property type="entry name" value="Polysacc_deac_1"/>
    <property type="match status" value="1"/>
</dbReference>
<reference evidence="3" key="1">
    <citation type="submission" date="2016-10" db="EMBL/GenBank/DDBJ databases">
        <authorList>
            <person name="Varghese N."/>
            <person name="Submissions S."/>
        </authorList>
    </citation>
    <scope>NUCLEOTIDE SEQUENCE [LARGE SCALE GENOMIC DNA]</scope>
    <source>
        <strain evidence="3">CGMCC 1.10223</strain>
    </source>
</reference>
<dbReference type="SUPFAM" id="SSF88713">
    <property type="entry name" value="Glycoside hydrolase/deacetylase"/>
    <property type="match status" value="1"/>
</dbReference>
<dbReference type="Gene3D" id="3.20.20.370">
    <property type="entry name" value="Glycoside hydrolase/deacetylase"/>
    <property type="match status" value="1"/>
</dbReference>
<dbReference type="EMBL" id="FONN01000002">
    <property type="protein sequence ID" value="SFE33610.1"/>
    <property type="molecule type" value="Genomic_DNA"/>
</dbReference>
<dbReference type="RefSeq" id="WP_052736855.1">
    <property type="nucleotide sequence ID" value="NZ_FONN01000002.1"/>
</dbReference>
<dbReference type="InterPro" id="IPR002509">
    <property type="entry name" value="NODB_dom"/>
</dbReference>
<evidence type="ECO:0000259" key="1">
    <source>
        <dbReference type="PROSITE" id="PS51677"/>
    </source>
</evidence>
<gene>
    <name evidence="2" type="ORF">SAMN04487969_1029</name>
</gene>
<proteinExistence type="predicted"/>
<dbReference type="PANTHER" id="PTHR10587">
    <property type="entry name" value="GLYCOSYL TRANSFERASE-RELATED"/>
    <property type="match status" value="1"/>
</dbReference>
<dbReference type="CDD" id="cd10944">
    <property type="entry name" value="CE4_SmPgdA_like"/>
    <property type="match status" value="1"/>
</dbReference>
<feature type="domain" description="NodB homology" evidence="1">
    <location>
        <begin position="13"/>
        <end position="206"/>
    </location>
</feature>
<dbReference type="InterPro" id="IPR011330">
    <property type="entry name" value="Glyco_hydro/deAcase_b/a-brl"/>
</dbReference>
<protein>
    <submittedName>
        <fullName evidence="2">Peptidoglycan/xylan/chitin deacetylase, PgdA/CDA1 family</fullName>
    </submittedName>
</protein>
<evidence type="ECO:0000313" key="3">
    <source>
        <dbReference type="Proteomes" id="UP000183410"/>
    </source>
</evidence>
<accession>A0A1I1ZT24</accession>
<evidence type="ECO:0000313" key="2">
    <source>
        <dbReference type="EMBL" id="SFE33610.1"/>
    </source>
</evidence>
<dbReference type="GO" id="GO:0005975">
    <property type="term" value="P:carbohydrate metabolic process"/>
    <property type="evidence" value="ECO:0007669"/>
    <property type="project" value="InterPro"/>
</dbReference>
<sequence>MKSSAYKKKDKVKVAYLTFDDGPSKNTDQILKILKQHQIKGTFFVLANKSPFGIRMYRKMLKAGHSIGNHTYSHDYSKIYRSKKDFLADFYRMERFLQRIIGNKPRLFRFPGGSNTRLGYSIGGQKTMLSIKTALRSRKYRYFDWTIDSQDTSSPSTASGQIIRNILRESRLKRKCIILFHDFSDASLAALPAVIRGLKRQGFCFDVLSKSSYNYQIAEGQ</sequence>
<organism evidence="2 3">
    <name type="scientific">Paenibacillus algorifonticola</name>
    <dbReference type="NCBI Taxonomy" id="684063"/>
    <lineage>
        <taxon>Bacteria</taxon>
        <taxon>Bacillati</taxon>
        <taxon>Bacillota</taxon>
        <taxon>Bacilli</taxon>
        <taxon>Bacillales</taxon>
        <taxon>Paenibacillaceae</taxon>
        <taxon>Paenibacillus</taxon>
    </lineage>
</organism>
<dbReference type="AlphaFoldDB" id="A0A1I1ZT24"/>
<dbReference type="GO" id="GO:0016810">
    <property type="term" value="F:hydrolase activity, acting on carbon-nitrogen (but not peptide) bonds"/>
    <property type="evidence" value="ECO:0007669"/>
    <property type="project" value="InterPro"/>
</dbReference>
<dbReference type="Proteomes" id="UP000183410">
    <property type="component" value="Unassembled WGS sequence"/>
</dbReference>
<dbReference type="PROSITE" id="PS51677">
    <property type="entry name" value="NODB"/>
    <property type="match status" value="1"/>
</dbReference>
<keyword evidence="3" id="KW-1185">Reference proteome</keyword>
<dbReference type="InterPro" id="IPR050248">
    <property type="entry name" value="Polysacc_deacetylase_ArnD"/>
</dbReference>
<dbReference type="PANTHER" id="PTHR10587:SF125">
    <property type="entry name" value="POLYSACCHARIDE DEACETYLASE YHEN-RELATED"/>
    <property type="match status" value="1"/>
</dbReference>
<name>A0A1I1ZT24_9BACL</name>